<dbReference type="EMBL" id="JACJST010000020">
    <property type="protein sequence ID" value="MBD2570022.1"/>
    <property type="molecule type" value="Genomic_DNA"/>
</dbReference>
<keyword evidence="4" id="KW-0255">Endonuclease</keyword>
<keyword evidence="3" id="KW-0540">Nuclease</keyword>
<evidence type="ECO:0000256" key="6">
    <source>
        <dbReference type="ARBA" id="ARBA00022918"/>
    </source>
</evidence>
<dbReference type="Pfam" id="PF00665">
    <property type="entry name" value="rve"/>
    <property type="match status" value="1"/>
</dbReference>
<dbReference type="InterPro" id="IPR009061">
    <property type="entry name" value="DNA-bd_dom_put_sf"/>
</dbReference>
<feature type="domain" description="Integrase catalytic" evidence="8">
    <location>
        <begin position="277"/>
        <end position="471"/>
    </location>
</feature>
<dbReference type="Pfam" id="PF09299">
    <property type="entry name" value="Mu-transpos_C"/>
    <property type="match status" value="1"/>
</dbReference>
<dbReference type="Gene3D" id="1.10.10.10">
    <property type="entry name" value="Winged helix-like DNA-binding domain superfamily/Winged helix DNA-binding domain"/>
    <property type="match status" value="1"/>
</dbReference>
<evidence type="ECO:0000256" key="3">
    <source>
        <dbReference type="ARBA" id="ARBA00022722"/>
    </source>
</evidence>
<evidence type="ECO:0000259" key="8">
    <source>
        <dbReference type="PROSITE" id="PS50994"/>
    </source>
</evidence>
<keyword evidence="2" id="KW-0548">Nucleotidyltransferase</keyword>
<evidence type="ECO:0000259" key="9">
    <source>
        <dbReference type="PROSITE" id="PS51702"/>
    </source>
</evidence>
<dbReference type="Pfam" id="PF02316">
    <property type="entry name" value="HTH_Tnp_Mu_1"/>
    <property type="match status" value="1"/>
</dbReference>
<dbReference type="Gene3D" id="2.30.30.130">
    <property type="entry name" value="Transposase, Mu, C-terminal"/>
    <property type="match status" value="1"/>
</dbReference>
<keyword evidence="1" id="KW-0808">Transferase</keyword>
<dbReference type="InterPro" id="IPR012337">
    <property type="entry name" value="RNaseH-like_sf"/>
</dbReference>
<gene>
    <name evidence="10" type="ORF">H6G59_19400</name>
</gene>
<keyword evidence="11" id="KW-1185">Reference proteome</keyword>
<name>A0ABR8FLH5_9NOST</name>
<sequence>MWIGTSELVGLPGLPGSKKGLIKKAQKENWQWRDRNQRGGGKEYHISSLPPQAQAYLLQQAKPDQQHSHPESENEELLITQSPLPIQMPTETLVTAIIPSQQRASETSTDGRINAKVEILRVLEQFCEERQLKKISCHHVFADSYNTGKIQVSEQTRRQIPSVSFPTLQRWYKALQEGSVQSLGGKYGNRAGQTKIDTNPKIRDFVLAMLTRFPHATGGHILSALQARFEDEILPSQRTISRWIEGWKNENKELFTAISNPDDWKNKFMTAFGSYSEDVVRLNQRWEMDSTSADIMLEDGRYHLISCIDVFSRRMKLLVVPTSKATAIAVLVRKCLLDWGVPEEVKTDNGKDYTANYLERVFRDLGIRQKLCIPFHPWQKPHVERGFRSFLHDLLELLDGYIGHNVAERQALRARISFADRLTTKTEEISMKMTASEFQAFCDTWTNQIYANKPHEGLDGKTPFQVFTAWRSNTKSIDNERILDVLLAEAPGANGLRTVQKRGIQLEGTFFIAPELEAWIGQTVQVRFDPLDLGKIYVFDGDFKLICIAEDPVRTGMNRQEVAVRAKHLQQKRIHEGKRALKQIAKKVNVAEAVEDILQEAEANNNVVAFPAPKEIHTSRGLESAAEVVAALKPKEYAPMTAEELAEADAALSRIEQPEVEIVRDEDHFCRLWKQVNAGAFIANRDWQWMKHYATTPEGRGVLRFLDVTEIDFSSFMNEREAKIS</sequence>
<feature type="domain" description="HTH Mu-type" evidence="9">
    <location>
        <begin position="1"/>
        <end position="65"/>
    </location>
</feature>
<protein>
    <submittedName>
        <fullName evidence="10">DDE-type integrase/transposase/recombinase</fullName>
    </submittedName>
</protein>
<dbReference type="InterPro" id="IPR015378">
    <property type="entry name" value="Transposase-like_Mu_C"/>
</dbReference>
<dbReference type="InterPro" id="IPR036397">
    <property type="entry name" value="RNaseH_sf"/>
</dbReference>
<proteinExistence type="predicted"/>
<evidence type="ECO:0000256" key="7">
    <source>
        <dbReference type="SAM" id="MobiDB-lite"/>
    </source>
</evidence>
<dbReference type="SUPFAM" id="SSF46955">
    <property type="entry name" value="Putative DNA-binding domain"/>
    <property type="match status" value="1"/>
</dbReference>
<reference evidence="10 11" key="1">
    <citation type="journal article" date="2020" name="ISME J.">
        <title>Comparative genomics reveals insights into cyanobacterial evolution and habitat adaptation.</title>
        <authorList>
            <person name="Chen M.Y."/>
            <person name="Teng W.K."/>
            <person name="Zhao L."/>
            <person name="Hu C.X."/>
            <person name="Zhou Y.K."/>
            <person name="Han B.P."/>
            <person name="Song L.R."/>
            <person name="Shu W.S."/>
        </authorList>
    </citation>
    <scope>NUCLEOTIDE SEQUENCE [LARGE SCALE GENOMIC DNA]</scope>
    <source>
        <strain evidence="10 11">FACHB-196</strain>
    </source>
</reference>
<dbReference type="PANTHER" id="PTHR41694:SF3">
    <property type="entry name" value="RNA-DIRECTED DNA POLYMERASE-RELATED"/>
    <property type="match status" value="1"/>
</dbReference>
<dbReference type="PROSITE" id="PS51702">
    <property type="entry name" value="HTH_MU"/>
    <property type="match status" value="1"/>
</dbReference>
<dbReference type="RefSeq" id="WP_190717369.1">
    <property type="nucleotide sequence ID" value="NZ_JACJST010000020.1"/>
</dbReference>
<evidence type="ECO:0000313" key="11">
    <source>
        <dbReference type="Proteomes" id="UP000640531"/>
    </source>
</evidence>
<evidence type="ECO:0000256" key="2">
    <source>
        <dbReference type="ARBA" id="ARBA00022695"/>
    </source>
</evidence>
<dbReference type="InterPro" id="IPR003314">
    <property type="entry name" value="Mu-type_HTH"/>
</dbReference>
<dbReference type="SUPFAM" id="SSF50610">
    <property type="entry name" value="mu transposase, C-terminal domain"/>
    <property type="match status" value="1"/>
</dbReference>
<keyword evidence="6" id="KW-0695">RNA-directed DNA polymerase</keyword>
<dbReference type="SUPFAM" id="SSF53098">
    <property type="entry name" value="Ribonuclease H-like"/>
    <property type="match status" value="1"/>
</dbReference>
<dbReference type="InterPro" id="IPR009004">
    <property type="entry name" value="Transposase_Mu_C"/>
</dbReference>
<dbReference type="InterPro" id="IPR001584">
    <property type="entry name" value="Integrase_cat-core"/>
</dbReference>
<dbReference type="PANTHER" id="PTHR41694">
    <property type="entry name" value="ENDOGENOUS RETROVIRUS GROUP K MEMBER POL PROTEIN"/>
    <property type="match status" value="1"/>
</dbReference>
<evidence type="ECO:0000256" key="4">
    <source>
        <dbReference type="ARBA" id="ARBA00022759"/>
    </source>
</evidence>
<dbReference type="Gene3D" id="3.30.420.10">
    <property type="entry name" value="Ribonuclease H-like superfamily/Ribonuclease H"/>
    <property type="match status" value="1"/>
</dbReference>
<dbReference type="InterPro" id="IPR036388">
    <property type="entry name" value="WH-like_DNA-bd_sf"/>
</dbReference>
<evidence type="ECO:0000256" key="5">
    <source>
        <dbReference type="ARBA" id="ARBA00022801"/>
    </source>
</evidence>
<organism evidence="10 11">
    <name type="scientific">Anabaena lutea FACHB-196</name>
    <dbReference type="NCBI Taxonomy" id="2692881"/>
    <lineage>
        <taxon>Bacteria</taxon>
        <taxon>Bacillati</taxon>
        <taxon>Cyanobacteriota</taxon>
        <taxon>Cyanophyceae</taxon>
        <taxon>Nostocales</taxon>
        <taxon>Nostocaceae</taxon>
        <taxon>Anabaena</taxon>
    </lineage>
</organism>
<dbReference type="PROSITE" id="PS50994">
    <property type="entry name" value="INTEGRASE"/>
    <property type="match status" value="1"/>
</dbReference>
<accession>A0ABR8FLH5</accession>
<comment type="caution">
    <text evidence="10">The sequence shown here is derived from an EMBL/GenBank/DDBJ whole genome shotgun (WGS) entry which is preliminary data.</text>
</comment>
<dbReference type="Proteomes" id="UP000640531">
    <property type="component" value="Unassembled WGS sequence"/>
</dbReference>
<feature type="region of interest" description="Disordered" evidence="7">
    <location>
        <begin position="25"/>
        <end position="45"/>
    </location>
</feature>
<evidence type="ECO:0000256" key="1">
    <source>
        <dbReference type="ARBA" id="ARBA00022679"/>
    </source>
</evidence>
<keyword evidence="5" id="KW-0378">Hydrolase</keyword>
<evidence type="ECO:0000313" key="10">
    <source>
        <dbReference type="EMBL" id="MBD2570022.1"/>
    </source>
</evidence>